<feature type="compositionally biased region" description="Low complexity" evidence="1">
    <location>
        <begin position="181"/>
        <end position="203"/>
    </location>
</feature>
<evidence type="ECO:0000313" key="4">
    <source>
        <dbReference type="Proteomes" id="UP001152797"/>
    </source>
</evidence>
<feature type="region of interest" description="Disordered" evidence="1">
    <location>
        <begin position="514"/>
        <end position="556"/>
    </location>
</feature>
<proteinExistence type="predicted"/>
<feature type="compositionally biased region" description="Low complexity" evidence="1">
    <location>
        <begin position="354"/>
        <end position="371"/>
    </location>
</feature>
<feature type="region of interest" description="Disordered" evidence="1">
    <location>
        <begin position="697"/>
        <end position="726"/>
    </location>
</feature>
<evidence type="ECO:0000313" key="3">
    <source>
        <dbReference type="EMBL" id="CAL1157925.1"/>
    </source>
</evidence>
<dbReference type="EMBL" id="CAMXCT030003447">
    <property type="protein sequence ID" value="CAL4791862.1"/>
    <property type="molecule type" value="Genomic_DNA"/>
</dbReference>
<evidence type="ECO:0000256" key="1">
    <source>
        <dbReference type="SAM" id="MobiDB-lite"/>
    </source>
</evidence>
<dbReference type="EMBL" id="CAMXCT020003447">
    <property type="protein sequence ID" value="CAL1157925.1"/>
    <property type="molecule type" value="Genomic_DNA"/>
</dbReference>
<feature type="compositionally biased region" description="Basic residues" evidence="1">
    <location>
        <begin position="525"/>
        <end position="535"/>
    </location>
</feature>
<organism evidence="2">
    <name type="scientific">Cladocopium goreaui</name>
    <dbReference type="NCBI Taxonomy" id="2562237"/>
    <lineage>
        <taxon>Eukaryota</taxon>
        <taxon>Sar</taxon>
        <taxon>Alveolata</taxon>
        <taxon>Dinophyceae</taxon>
        <taxon>Suessiales</taxon>
        <taxon>Symbiodiniaceae</taxon>
        <taxon>Cladocopium</taxon>
    </lineage>
</organism>
<reference evidence="3" key="2">
    <citation type="submission" date="2024-04" db="EMBL/GenBank/DDBJ databases">
        <authorList>
            <person name="Chen Y."/>
            <person name="Shah S."/>
            <person name="Dougan E. K."/>
            <person name="Thang M."/>
            <person name="Chan C."/>
        </authorList>
    </citation>
    <scope>NUCLEOTIDE SEQUENCE [LARGE SCALE GENOMIC DNA]</scope>
</reference>
<comment type="caution">
    <text evidence="2">The sequence shown here is derived from an EMBL/GenBank/DDBJ whole genome shotgun (WGS) entry which is preliminary data.</text>
</comment>
<dbReference type="Proteomes" id="UP001152797">
    <property type="component" value="Unassembled WGS sequence"/>
</dbReference>
<protein>
    <submittedName>
        <fullName evidence="2">Uncharacterized protein</fullName>
    </submittedName>
</protein>
<feature type="region of interest" description="Disordered" evidence="1">
    <location>
        <begin position="348"/>
        <end position="374"/>
    </location>
</feature>
<dbReference type="AlphaFoldDB" id="A0A9P1D7B9"/>
<feature type="compositionally biased region" description="Basic residues" evidence="1">
    <location>
        <begin position="544"/>
        <end position="555"/>
    </location>
</feature>
<accession>A0A9P1D7B9</accession>
<evidence type="ECO:0000313" key="2">
    <source>
        <dbReference type="EMBL" id="CAI4004550.1"/>
    </source>
</evidence>
<feature type="region of interest" description="Disordered" evidence="1">
    <location>
        <begin position="166"/>
        <end position="234"/>
    </location>
</feature>
<reference evidence="2" key="1">
    <citation type="submission" date="2022-10" db="EMBL/GenBank/DDBJ databases">
        <authorList>
            <person name="Chen Y."/>
            <person name="Dougan E. K."/>
            <person name="Chan C."/>
            <person name="Rhodes N."/>
            <person name="Thang M."/>
        </authorList>
    </citation>
    <scope>NUCLEOTIDE SEQUENCE</scope>
</reference>
<dbReference type="EMBL" id="CAMXCT010003447">
    <property type="protein sequence ID" value="CAI4004550.1"/>
    <property type="molecule type" value="Genomic_DNA"/>
</dbReference>
<keyword evidence="4" id="KW-1185">Reference proteome</keyword>
<sequence>MPWRSFADGPECEDPKLIARRWDDVEEIRDRAKDKQKLVQLVKDEDGNEVAWPTPENMSLNKALLEVLVKDMLSRTRAGADPIEIITKMVSEHYTLHRNDFQEYFTFQIKGWIANDAWAIRKMVSKLRNKITKHDTMRDPDLARIFGMLRESYRKRMEVLGLAVQPIRDGPIPDPAGGDGPPAANPDDAAAANVAEPAEAAEPAPHDPPAPAGEAGEPEVGLEDALVNGGDPAMLANDLNIPEFSTEESQLLEGMLWGYSSDPPSCTLWGDSVPAAGDGIESPPPPMPEAVENGSSSPVPCISLLDDSPGLSAEKAAMPSTYSHDMKRAEFNDYKKFLALAKEKLADMKRRDSGSSTSTTACDSSAGSSTDRVAEPLTAASLALDVDKSSQGDIGQAGPAAAVKKNMDQMETQLLPQSLDFTNIPDSLPLDQYDVLPPLHRTSAPPDRSAGPDTEKVAAKMDQQGMVMDVENGDRGELAEPGVGKGDATPPHMVSSPLEAEKGDEVPCGQANIAVSPEKEPGFKPGRKSRAKAKAKASATKAKASAKSRGMKRPACRGDLEAEGVGEGAVLPAPESLPDAAAPDGLPGGDRRRAPRAPKAQKISGLSDECRAMDRTGQVPPTFGGRARPAGGSHWALEKYIRTASAFKNSIEDTLTPGTKHKAQMTFCSLIQKHKKEGNHRDPSDFSYIDHAVAEFKQQHEAHALGEDDPDKEEKNAPALGGVDVN</sequence>
<feature type="compositionally biased region" description="Basic and acidic residues" evidence="1">
    <location>
        <begin position="697"/>
        <end position="716"/>
    </location>
</feature>
<feature type="region of interest" description="Disordered" evidence="1">
    <location>
        <begin position="570"/>
        <end position="605"/>
    </location>
</feature>
<name>A0A9P1D7B9_9DINO</name>
<gene>
    <name evidence="2" type="ORF">C1SCF055_LOCUS30331</name>
</gene>